<feature type="transmembrane region" description="Helical" evidence="7">
    <location>
        <begin position="21"/>
        <end position="48"/>
    </location>
</feature>
<dbReference type="EMBL" id="FOVF01000027">
    <property type="protein sequence ID" value="SFN51809.1"/>
    <property type="molecule type" value="Genomic_DNA"/>
</dbReference>
<feature type="domain" description="MacB-like periplasmic core" evidence="9">
    <location>
        <begin position="425"/>
        <end position="644"/>
    </location>
</feature>
<dbReference type="GO" id="GO:0022857">
    <property type="term" value="F:transmembrane transporter activity"/>
    <property type="evidence" value="ECO:0007669"/>
    <property type="project" value="TreeGrafter"/>
</dbReference>
<evidence type="ECO:0000256" key="2">
    <source>
        <dbReference type="ARBA" id="ARBA00022475"/>
    </source>
</evidence>
<evidence type="ECO:0000256" key="4">
    <source>
        <dbReference type="ARBA" id="ARBA00022989"/>
    </source>
</evidence>
<dbReference type="InterPro" id="IPR025857">
    <property type="entry name" value="MacB_PCD"/>
</dbReference>
<evidence type="ECO:0000256" key="3">
    <source>
        <dbReference type="ARBA" id="ARBA00022692"/>
    </source>
</evidence>
<proteinExistence type="inferred from homology"/>
<dbReference type="Proteomes" id="UP000198575">
    <property type="component" value="Unassembled WGS sequence"/>
</dbReference>
<dbReference type="RefSeq" id="WP_092409611.1">
    <property type="nucleotide sequence ID" value="NZ_FOVF01000027.1"/>
</dbReference>
<dbReference type="OrthoDB" id="9770036at2"/>
<dbReference type="InterPro" id="IPR003838">
    <property type="entry name" value="ABC3_permease_C"/>
</dbReference>
<evidence type="ECO:0000256" key="6">
    <source>
        <dbReference type="ARBA" id="ARBA00038076"/>
    </source>
</evidence>
<dbReference type="NCBIfam" id="TIGR03434">
    <property type="entry name" value="ADOP"/>
    <property type="match status" value="1"/>
</dbReference>
<evidence type="ECO:0000313" key="10">
    <source>
        <dbReference type="EMBL" id="SFN51809.1"/>
    </source>
</evidence>
<dbReference type="AlphaFoldDB" id="A0A1I4ZP95"/>
<feature type="transmembrane region" description="Helical" evidence="7">
    <location>
        <begin position="268"/>
        <end position="293"/>
    </location>
</feature>
<gene>
    <name evidence="10" type="ORF">SAMN05216289_12741</name>
</gene>
<dbReference type="InterPro" id="IPR050250">
    <property type="entry name" value="Macrolide_Exporter_MacB"/>
</dbReference>
<feature type="domain" description="ABC3 transporter permease C-terminal" evidence="8">
    <location>
        <begin position="685"/>
        <end position="797"/>
    </location>
</feature>
<organism evidence="10 11">
    <name type="scientific">Dokdonella immobilis</name>
    <dbReference type="NCBI Taxonomy" id="578942"/>
    <lineage>
        <taxon>Bacteria</taxon>
        <taxon>Pseudomonadati</taxon>
        <taxon>Pseudomonadota</taxon>
        <taxon>Gammaproteobacteria</taxon>
        <taxon>Lysobacterales</taxon>
        <taxon>Rhodanobacteraceae</taxon>
        <taxon>Dokdonella</taxon>
    </lineage>
</organism>
<dbReference type="STRING" id="578942.SAMN05216289_12741"/>
<dbReference type="GO" id="GO:0005886">
    <property type="term" value="C:plasma membrane"/>
    <property type="evidence" value="ECO:0007669"/>
    <property type="project" value="UniProtKB-SubCell"/>
</dbReference>
<dbReference type="Pfam" id="PF12704">
    <property type="entry name" value="MacB_PCD"/>
    <property type="match status" value="2"/>
</dbReference>
<keyword evidence="4 7" id="KW-1133">Transmembrane helix</keyword>
<feature type="transmembrane region" description="Helical" evidence="7">
    <location>
        <begin position="325"/>
        <end position="345"/>
    </location>
</feature>
<comment type="similarity">
    <text evidence="6">Belongs to the ABC-4 integral membrane protein family.</text>
</comment>
<feature type="transmembrane region" description="Helical" evidence="7">
    <location>
        <begin position="419"/>
        <end position="439"/>
    </location>
</feature>
<keyword evidence="2" id="KW-1003">Cell membrane</keyword>
<dbReference type="Pfam" id="PF02687">
    <property type="entry name" value="FtsX"/>
    <property type="match status" value="2"/>
</dbReference>
<feature type="transmembrane region" description="Helical" evidence="7">
    <location>
        <begin position="767"/>
        <end position="789"/>
    </location>
</feature>
<keyword evidence="3 7" id="KW-0812">Transmembrane</keyword>
<name>A0A1I4ZP95_9GAMM</name>
<feature type="transmembrane region" description="Helical" evidence="7">
    <location>
        <begin position="737"/>
        <end position="755"/>
    </location>
</feature>
<dbReference type="PANTHER" id="PTHR30572:SF4">
    <property type="entry name" value="ABC TRANSPORTER PERMEASE YTRF"/>
    <property type="match status" value="1"/>
</dbReference>
<protein>
    <submittedName>
        <fullName evidence="10">Putative ABC transport system permease protein</fullName>
    </submittedName>
</protein>
<feature type="transmembrane region" description="Helical" evidence="7">
    <location>
        <begin position="365"/>
        <end position="387"/>
    </location>
</feature>
<evidence type="ECO:0000259" key="8">
    <source>
        <dbReference type="Pfam" id="PF02687"/>
    </source>
</evidence>
<evidence type="ECO:0000256" key="5">
    <source>
        <dbReference type="ARBA" id="ARBA00023136"/>
    </source>
</evidence>
<evidence type="ECO:0000259" key="9">
    <source>
        <dbReference type="Pfam" id="PF12704"/>
    </source>
</evidence>
<keyword evidence="11" id="KW-1185">Reference proteome</keyword>
<sequence length="804" mass="85451">MHAIGHELKQATRGIANQPGFSLLVVGVLAAGLSAVIYMLIAIGSMILRPLPFADADRLHTIGIDDGRARSGRLDPMRDQDLVQLRRQLEGLAGIGGFGEATINLSDLDRPERFDGAIVSGNFFSLLGVAPALGRDFTLADERDGAPNVVMLSKSLWKQRYAADPDVIGRRIRVNSAAATIVGVMPEDFSYPRKERVWMVGHLVEGQETENSYTVLVRRHAGASVAAVEAGLAAWVADAARSAPARFRGIGVAMEPLAWLAVNRTTRAVLGVMLIAVILVLLVACSNAANLLLTRTLSRRQELAVRLALGASRGRLTLHLLTQSVMLTLAAVAIAIPLACAAANWTERTFRLSDDGPPHWLHFTLDANALGITLVVAALTALAAGLLPALRAGREAMTNDLRAGTRSVAGGGFARISRLLVVGEVALSCVLLIMVGTLVRGISSLDHADTGIDPGNLLTARVGLFPNRYPTGADQVQLFEELVRHLREDPAVVDATATTNLPAVSGNRREFLPDGAVPGDESMPQLLYSAVDDRFLETYALALRDGRFFDARDTATSTPVAVVDESFAERFGDQGSVLGRRFRLDPRSAEGPLVTVVGVVARVSMNPPGAPQRPALLVPLRQQPARFVSLAIRTSGQPAAFAPRLATLIREVDADTPAYWVRSYEDAMREATFAERLLAKVFAALGVIALVLAAAGLYGVMAFNVGQRTREIGVRRALGAPGVSVLRDLLLRVGSQLGVGLGIGLALGLPFARSLSGALPTIGTSDGLVVCASLLVLTMAAVLAVIVPARRALRIDPMVALRHE</sequence>
<feature type="domain" description="MacB-like periplasmic core" evidence="9">
    <location>
        <begin position="22"/>
        <end position="233"/>
    </location>
</feature>
<feature type="transmembrane region" description="Helical" evidence="7">
    <location>
        <begin position="681"/>
        <end position="706"/>
    </location>
</feature>
<feature type="domain" description="ABC3 transporter permease C-terminal" evidence="8">
    <location>
        <begin position="275"/>
        <end position="394"/>
    </location>
</feature>
<evidence type="ECO:0000256" key="7">
    <source>
        <dbReference type="SAM" id="Phobius"/>
    </source>
</evidence>
<accession>A0A1I4ZP95</accession>
<dbReference type="PANTHER" id="PTHR30572">
    <property type="entry name" value="MEMBRANE COMPONENT OF TRANSPORTER-RELATED"/>
    <property type="match status" value="1"/>
</dbReference>
<evidence type="ECO:0000256" key="1">
    <source>
        <dbReference type="ARBA" id="ARBA00004651"/>
    </source>
</evidence>
<evidence type="ECO:0000313" key="11">
    <source>
        <dbReference type="Proteomes" id="UP000198575"/>
    </source>
</evidence>
<comment type="subcellular location">
    <subcellularLocation>
        <location evidence="1">Cell membrane</location>
        <topology evidence="1">Multi-pass membrane protein</topology>
    </subcellularLocation>
</comment>
<dbReference type="InterPro" id="IPR017800">
    <property type="entry name" value="ADOP"/>
</dbReference>
<keyword evidence="5 7" id="KW-0472">Membrane</keyword>
<reference evidence="10 11" key="1">
    <citation type="submission" date="2016-10" db="EMBL/GenBank/DDBJ databases">
        <authorList>
            <person name="de Groot N.N."/>
        </authorList>
    </citation>
    <scope>NUCLEOTIDE SEQUENCE [LARGE SCALE GENOMIC DNA]</scope>
    <source>
        <strain evidence="10 11">CGMCC 1.7659</strain>
    </source>
</reference>